<dbReference type="SUPFAM" id="SSF52540">
    <property type="entry name" value="P-loop containing nucleoside triphosphate hydrolases"/>
    <property type="match status" value="2"/>
</dbReference>
<dbReference type="InterPro" id="IPR017871">
    <property type="entry name" value="ABC_transporter-like_CS"/>
</dbReference>
<keyword evidence="4" id="KW-0677">Repeat</keyword>
<dbReference type="Gene3D" id="3.40.50.300">
    <property type="entry name" value="P-loop containing nucleotide triphosphate hydrolases"/>
    <property type="match status" value="2"/>
</dbReference>
<dbReference type="FunFam" id="3.40.50.300:FF:000127">
    <property type="entry name" value="Ribose import ATP-binding protein RbsA"/>
    <property type="match status" value="1"/>
</dbReference>
<dbReference type="Proteomes" id="UP000063718">
    <property type="component" value="Unassembled WGS sequence"/>
</dbReference>
<evidence type="ECO:0000256" key="1">
    <source>
        <dbReference type="ARBA" id="ARBA00004202"/>
    </source>
</evidence>
<keyword evidence="2" id="KW-0813">Transport</keyword>
<evidence type="ECO:0000256" key="8">
    <source>
        <dbReference type="ARBA" id="ARBA00023136"/>
    </source>
</evidence>
<protein>
    <submittedName>
        <fullName evidence="10">ABC-type uncharacterized transport systems, ATPase components</fullName>
    </submittedName>
</protein>
<dbReference type="GO" id="GO:0005886">
    <property type="term" value="C:plasma membrane"/>
    <property type="evidence" value="ECO:0007669"/>
    <property type="project" value="UniProtKB-SubCell"/>
</dbReference>
<feature type="domain" description="ABC transporter" evidence="9">
    <location>
        <begin position="275"/>
        <end position="518"/>
    </location>
</feature>
<evidence type="ECO:0000256" key="2">
    <source>
        <dbReference type="ARBA" id="ARBA00022448"/>
    </source>
</evidence>
<accession>A0A0S6UCN6</accession>
<sequence length="524" mass="57212">MVRGGFTLRCYIPPGRLNFMAVPLVEMRGITKVFPGVVANEGVNLAVHAGEIHALLGENGAGKSTLMSVLTGLYRPDGGEIYLDGRRVNFRSPRDAIEAGIGMVHQHFRLVAPFTVTENVALGLKGGLKLNVNRLAGEIAALSKEYGLQVDPQARIWQLSVGEQQRVEIIKLLYRKTRVLILDEPTAVLTPQEARDLYRTLKRMAAQGCAVIFITHKLQEVMDAADTITILRGGKTVATVKKSETSEKELARMMVGREIVWQGDKPVAKKGEKILEIRDLRALNDKGLPALRGINLEVFAGEILGIAGVAGNGQRELAEVIAGLRPRQGGSITVSGQELGQCDPCRVIQAGVGYIPEDRLGTGLIPNLGAVDNLLLKEYRHPRWGRTIMNRRAARQWAGELVEHFKVKMAGLDAPVKMMSGGNLQRLLLAREISSRPRLLVAVYPARGLDVGATETVHRLLLEQRAAGTAILLISEDLEELFRLADRIAVMYEGQIMGLMPTEKASVEELGLMMAGAKRMEVGA</sequence>
<name>A0A0S6UCN6_NEOTH</name>
<dbReference type="InterPro" id="IPR003593">
    <property type="entry name" value="AAA+_ATPase"/>
</dbReference>
<keyword evidence="8" id="KW-0472">Membrane</keyword>
<organism evidence="10">
    <name type="scientific">Moorella thermoacetica Y72</name>
    <dbReference type="NCBI Taxonomy" id="1325331"/>
    <lineage>
        <taxon>Bacteria</taxon>
        <taxon>Bacillati</taxon>
        <taxon>Bacillota</taxon>
        <taxon>Clostridia</taxon>
        <taxon>Neomoorellales</taxon>
        <taxon>Neomoorellaceae</taxon>
        <taxon>Neomoorella</taxon>
    </lineage>
</organism>
<evidence type="ECO:0000313" key="10">
    <source>
        <dbReference type="EMBL" id="GAF25120.1"/>
    </source>
</evidence>
<dbReference type="CDD" id="cd03216">
    <property type="entry name" value="ABC_Carb_Monos_I"/>
    <property type="match status" value="1"/>
</dbReference>
<dbReference type="InterPro" id="IPR003439">
    <property type="entry name" value="ABC_transporter-like_ATP-bd"/>
</dbReference>
<dbReference type="InterPro" id="IPR050107">
    <property type="entry name" value="ABC_carbohydrate_import_ATPase"/>
</dbReference>
<evidence type="ECO:0000256" key="3">
    <source>
        <dbReference type="ARBA" id="ARBA00022475"/>
    </source>
</evidence>
<dbReference type="EMBL" id="DF238840">
    <property type="protein sequence ID" value="GAF25120.1"/>
    <property type="molecule type" value="Genomic_DNA"/>
</dbReference>
<evidence type="ECO:0000256" key="6">
    <source>
        <dbReference type="ARBA" id="ARBA00022840"/>
    </source>
</evidence>
<dbReference type="PROSITE" id="PS50893">
    <property type="entry name" value="ABC_TRANSPORTER_2"/>
    <property type="match status" value="2"/>
</dbReference>
<evidence type="ECO:0000259" key="9">
    <source>
        <dbReference type="PROSITE" id="PS50893"/>
    </source>
</evidence>
<dbReference type="PANTHER" id="PTHR43790:SF4">
    <property type="entry name" value="GUANOSINE IMPORT ATP-BINDING PROTEIN NUPO"/>
    <property type="match status" value="1"/>
</dbReference>
<keyword evidence="6" id="KW-0067">ATP-binding</keyword>
<evidence type="ECO:0000256" key="5">
    <source>
        <dbReference type="ARBA" id="ARBA00022741"/>
    </source>
</evidence>
<gene>
    <name evidence="10" type="ORF">MTY_0449</name>
</gene>
<reference evidence="10" key="1">
    <citation type="journal article" date="2014" name="Gene">
        <title>Genome-guided analysis of transformation efficiency and carbon dioxide assimilation by Moorella thermoacetica Y72.</title>
        <authorList>
            <person name="Tsukahara K."/>
            <person name="Kita A."/>
            <person name="Nakashimada Y."/>
            <person name="Hoshino T."/>
            <person name="Murakami K."/>
        </authorList>
    </citation>
    <scope>NUCLEOTIDE SEQUENCE [LARGE SCALE GENOMIC DNA]</scope>
    <source>
        <strain evidence="10">Y72</strain>
    </source>
</reference>
<proteinExistence type="predicted"/>
<keyword evidence="5" id="KW-0547">Nucleotide-binding</keyword>
<dbReference type="Pfam" id="PF00005">
    <property type="entry name" value="ABC_tran"/>
    <property type="match status" value="2"/>
</dbReference>
<dbReference type="SMART" id="SM00382">
    <property type="entry name" value="AAA"/>
    <property type="match status" value="1"/>
</dbReference>
<evidence type="ECO:0000256" key="4">
    <source>
        <dbReference type="ARBA" id="ARBA00022737"/>
    </source>
</evidence>
<dbReference type="CDD" id="cd03215">
    <property type="entry name" value="ABC_Carb_Monos_II"/>
    <property type="match status" value="1"/>
</dbReference>
<evidence type="ECO:0000256" key="7">
    <source>
        <dbReference type="ARBA" id="ARBA00022967"/>
    </source>
</evidence>
<keyword evidence="7" id="KW-1278">Translocase</keyword>
<dbReference type="PROSITE" id="PS00211">
    <property type="entry name" value="ABC_TRANSPORTER_1"/>
    <property type="match status" value="2"/>
</dbReference>
<keyword evidence="3" id="KW-1003">Cell membrane</keyword>
<dbReference type="InterPro" id="IPR027417">
    <property type="entry name" value="P-loop_NTPase"/>
</dbReference>
<comment type="subcellular location">
    <subcellularLocation>
        <location evidence="1">Cell membrane</location>
        <topology evidence="1">Peripheral membrane protein</topology>
    </subcellularLocation>
</comment>
<dbReference type="GO" id="GO:0005524">
    <property type="term" value="F:ATP binding"/>
    <property type="evidence" value="ECO:0007669"/>
    <property type="project" value="UniProtKB-KW"/>
</dbReference>
<dbReference type="GO" id="GO:0016887">
    <property type="term" value="F:ATP hydrolysis activity"/>
    <property type="evidence" value="ECO:0007669"/>
    <property type="project" value="InterPro"/>
</dbReference>
<dbReference type="AlphaFoldDB" id="A0A0S6UCN6"/>
<feature type="domain" description="ABC transporter" evidence="9">
    <location>
        <begin position="25"/>
        <end position="258"/>
    </location>
</feature>
<dbReference type="PANTHER" id="PTHR43790">
    <property type="entry name" value="CARBOHYDRATE TRANSPORT ATP-BINDING PROTEIN MG119-RELATED"/>
    <property type="match status" value="1"/>
</dbReference>